<keyword evidence="1" id="KW-1133">Transmembrane helix</keyword>
<feature type="transmembrane region" description="Helical" evidence="1">
    <location>
        <begin position="78"/>
        <end position="97"/>
    </location>
</feature>
<dbReference type="PANTHER" id="PTHR34115:SF5">
    <property type="entry name" value="PROTEIN, PUTATIVE-RELATED"/>
    <property type="match status" value="1"/>
</dbReference>
<gene>
    <name evidence="2" type="ORF">M0R45_004156</name>
</gene>
<feature type="transmembrane region" description="Helical" evidence="1">
    <location>
        <begin position="109"/>
        <end position="127"/>
    </location>
</feature>
<dbReference type="InterPro" id="IPR053258">
    <property type="entry name" value="Ca-permeable_cation_channel"/>
</dbReference>
<name>A0AAW1YIZ5_RUBAR</name>
<evidence type="ECO:0000256" key="1">
    <source>
        <dbReference type="SAM" id="Phobius"/>
    </source>
</evidence>
<feature type="transmembrane region" description="Helical" evidence="1">
    <location>
        <begin position="139"/>
        <end position="159"/>
    </location>
</feature>
<evidence type="ECO:0000313" key="3">
    <source>
        <dbReference type="Proteomes" id="UP001457282"/>
    </source>
</evidence>
<organism evidence="2 3">
    <name type="scientific">Rubus argutus</name>
    <name type="common">Southern blackberry</name>
    <dbReference type="NCBI Taxonomy" id="59490"/>
    <lineage>
        <taxon>Eukaryota</taxon>
        <taxon>Viridiplantae</taxon>
        <taxon>Streptophyta</taxon>
        <taxon>Embryophyta</taxon>
        <taxon>Tracheophyta</taxon>
        <taxon>Spermatophyta</taxon>
        <taxon>Magnoliopsida</taxon>
        <taxon>eudicotyledons</taxon>
        <taxon>Gunneridae</taxon>
        <taxon>Pentapetalae</taxon>
        <taxon>rosids</taxon>
        <taxon>fabids</taxon>
        <taxon>Rosales</taxon>
        <taxon>Rosaceae</taxon>
        <taxon>Rosoideae</taxon>
        <taxon>Rosoideae incertae sedis</taxon>
        <taxon>Rubus</taxon>
    </lineage>
</organism>
<dbReference type="AlphaFoldDB" id="A0AAW1YIZ5"/>
<proteinExistence type="predicted"/>
<keyword evidence="1" id="KW-0812">Transmembrane</keyword>
<keyword evidence="1" id="KW-0472">Membrane</keyword>
<protein>
    <submittedName>
        <fullName evidence="2">Uncharacterized protein</fullName>
    </submittedName>
</protein>
<dbReference type="EMBL" id="JBEDUW010000001">
    <property type="protein sequence ID" value="KAK9948587.1"/>
    <property type="molecule type" value="Genomic_DNA"/>
</dbReference>
<evidence type="ECO:0000313" key="2">
    <source>
        <dbReference type="EMBL" id="KAK9948587.1"/>
    </source>
</evidence>
<comment type="caution">
    <text evidence="2">The sequence shown here is derived from an EMBL/GenBank/DDBJ whole genome shotgun (WGS) entry which is preliminary data.</text>
</comment>
<feature type="transmembrane region" description="Helical" evidence="1">
    <location>
        <begin position="36"/>
        <end position="57"/>
    </location>
</feature>
<keyword evidence="3" id="KW-1185">Reference proteome</keyword>
<dbReference type="PANTHER" id="PTHR34115">
    <property type="entry name" value="PROTEIN, PUTATIVE-RELATED"/>
    <property type="match status" value="1"/>
</dbReference>
<reference evidence="2 3" key="1">
    <citation type="journal article" date="2023" name="G3 (Bethesda)">
        <title>A chromosome-length genome assembly and annotation of blackberry (Rubus argutus, cv. 'Hillquist').</title>
        <authorList>
            <person name="Bruna T."/>
            <person name="Aryal R."/>
            <person name="Dudchenko O."/>
            <person name="Sargent D.J."/>
            <person name="Mead D."/>
            <person name="Buti M."/>
            <person name="Cavallini A."/>
            <person name="Hytonen T."/>
            <person name="Andres J."/>
            <person name="Pham M."/>
            <person name="Weisz D."/>
            <person name="Mascagni F."/>
            <person name="Usai G."/>
            <person name="Natali L."/>
            <person name="Bassil N."/>
            <person name="Fernandez G.E."/>
            <person name="Lomsadze A."/>
            <person name="Armour M."/>
            <person name="Olukolu B."/>
            <person name="Poorten T."/>
            <person name="Britton C."/>
            <person name="Davik J."/>
            <person name="Ashrafi H."/>
            <person name="Aiden E.L."/>
            <person name="Borodovsky M."/>
            <person name="Worthington M."/>
        </authorList>
    </citation>
    <scope>NUCLEOTIDE SEQUENCE [LARGE SCALE GENOMIC DNA]</scope>
    <source>
        <strain evidence="2">PI 553951</strain>
    </source>
</reference>
<sequence length="205" mass="23331">MADFRSPWQQYLVFPHQRDNINVMFNVVLVDFARQAAPSTFAVFTFMVTMLVTFIQIKFTAAGTSSISSPFETHHTKFMVAMLSLLGYCCFAIGAAQNYFPTHASKLRMAIKFTASLSVASLVSLLLPKPWDHVPYMIYVFYFIGHCLGLVRNICLVYYQHVANEFLRTLRAHQQQLRRTRPLLPVTISGPNFSNQPYANHGPIT</sequence>
<accession>A0AAW1YIZ5</accession>
<dbReference type="Proteomes" id="UP001457282">
    <property type="component" value="Unassembled WGS sequence"/>
</dbReference>